<keyword evidence="2" id="KW-1185">Reference proteome</keyword>
<gene>
    <name evidence="1" type="ORF">QE408_001847</name>
</gene>
<dbReference type="Proteomes" id="UP001224781">
    <property type="component" value="Unassembled WGS sequence"/>
</dbReference>
<sequence>MCDQMDLFAWAASQPPPPSKTAKIINKVKFFRRKKNEVLAIFYANPKALLRPASGEIIDLEAFKQRRAEQSATTASTGRATA</sequence>
<name>A0ABU0UID7_9HYPH</name>
<comment type="caution">
    <text evidence="1">The sequence shown here is derived from an EMBL/GenBank/DDBJ whole genome shotgun (WGS) entry which is preliminary data.</text>
</comment>
<organism evidence="1 2">
    <name type="scientific">Agrobacterium larrymoorei</name>
    <dbReference type="NCBI Taxonomy" id="160699"/>
    <lineage>
        <taxon>Bacteria</taxon>
        <taxon>Pseudomonadati</taxon>
        <taxon>Pseudomonadota</taxon>
        <taxon>Alphaproteobacteria</taxon>
        <taxon>Hyphomicrobiales</taxon>
        <taxon>Rhizobiaceae</taxon>
        <taxon>Rhizobium/Agrobacterium group</taxon>
        <taxon>Agrobacterium</taxon>
    </lineage>
</organism>
<proteinExistence type="predicted"/>
<dbReference type="RefSeq" id="WP_306930420.1">
    <property type="nucleotide sequence ID" value="NZ_JAUTBL010000002.1"/>
</dbReference>
<dbReference type="EMBL" id="JAUTBL010000002">
    <property type="protein sequence ID" value="MDQ1184704.1"/>
    <property type="molecule type" value="Genomic_DNA"/>
</dbReference>
<reference evidence="1 2" key="1">
    <citation type="submission" date="2023-07" db="EMBL/GenBank/DDBJ databases">
        <title>Functional and genomic diversity of the sorghum phyllosphere microbiome.</title>
        <authorList>
            <person name="Shade A."/>
        </authorList>
    </citation>
    <scope>NUCLEOTIDE SEQUENCE [LARGE SCALE GENOMIC DNA]</scope>
    <source>
        <strain evidence="1 2">SORGH_AS_1126</strain>
    </source>
</reference>
<evidence type="ECO:0000313" key="2">
    <source>
        <dbReference type="Proteomes" id="UP001224781"/>
    </source>
</evidence>
<accession>A0ABU0UID7</accession>
<protein>
    <submittedName>
        <fullName evidence="1">Uncharacterized protein</fullName>
    </submittedName>
</protein>
<evidence type="ECO:0000313" key="1">
    <source>
        <dbReference type="EMBL" id="MDQ1184704.1"/>
    </source>
</evidence>